<organism evidence="3 4">
    <name type="scientific">Oryzias melastigma</name>
    <name type="common">Marine medaka</name>
    <dbReference type="NCBI Taxonomy" id="30732"/>
    <lineage>
        <taxon>Eukaryota</taxon>
        <taxon>Metazoa</taxon>
        <taxon>Chordata</taxon>
        <taxon>Craniata</taxon>
        <taxon>Vertebrata</taxon>
        <taxon>Euteleostomi</taxon>
        <taxon>Actinopterygii</taxon>
        <taxon>Neopterygii</taxon>
        <taxon>Teleostei</taxon>
        <taxon>Neoteleostei</taxon>
        <taxon>Acanthomorphata</taxon>
        <taxon>Ovalentaria</taxon>
        <taxon>Atherinomorphae</taxon>
        <taxon>Beloniformes</taxon>
        <taxon>Adrianichthyidae</taxon>
        <taxon>Oryziinae</taxon>
        <taxon>Oryzias</taxon>
    </lineage>
</organism>
<keyword evidence="2" id="KW-0677">Repeat</keyword>
<reference evidence="3" key="2">
    <citation type="submission" date="2025-09" db="UniProtKB">
        <authorList>
            <consortium name="Ensembl"/>
        </authorList>
    </citation>
    <scope>IDENTIFICATION</scope>
</reference>
<evidence type="ECO:0000313" key="3">
    <source>
        <dbReference type="Ensembl" id="ENSOMEP00000033938.1"/>
    </source>
</evidence>
<dbReference type="AlphaFoldDB" id="A0A3B3DV04"/>
<dbReference type="Gene3D" id="3.80.10.10">
    <property type="entry name" value="Ribonuclease Inhibitor"/>
    <property type="match status" value="2"/>
</dbReference>
<dbReference type="SMART" id="SM00367">
    <property type="entry name" value="LRR_CC"/>
    <property type="match status" value="4"/>
</dbReference>
<dbReference type="Proteomes" id="UP000261560">
    <property type="component" value="Unplaced"/>
</dbReference>
<dbReference type="Ensembl" id="ENSOMET00000027492.1">
    <property type="protein sequence ID" value="ENSOMEP00000033938.1"/>
    <property type="gene ID" value="ENSOMEG00000020245.1"/>
</dbReference>
<keyword evidence="4" id="KW-1185">Reference proteome</keyword>
<evidence type="ECO:0000256" key="1">
    <source>
        <dbReference type="ARBA" id="ARBA00022614"/>
    </source>
</evidence>
<dbReference type="SMART" id="SM00368">
    <property type="entry name" value="LRR_RI"/>
    <property type="match status" value="9"/>
</dbReference>
<dbReference type="InterPro" id="IPR001611">
    <property type="entry name" value="Leu-rich_rpt"/>
</dbReference>
<sequence>MLSMGETHLRELDLSYNSITNDGVKELVEGLSHPSSRLKCLRLQGCGLSAPACKYLSAAMKRAPKLVELDLSCNDIGDEGLQNLSCGLKDPSCRLEGLRMNHCGLTRPSCAGIGEALGLESSVLWELNLGNNALSDEGFQLLCEGIRKWATLTHLNLSHCCLSDECCDELASGLASSDSRISELDLSGNELQDRGVKKLCVGLKSRSCTLISLALRCCELTSKSVPVLAAALKSNPQYLTELHLIGNSIEDSDIGVFLELIKNQKYALEMIE</sequence>
<dbReference type="InterPro" id="IPR051261">
    <property type="entry name" value="NLR"/>
</dbReference>
<dbReference type="InterPro" id="IPR032675">
    <property type="entry name" value="LRR_dom_sf"/>
</dbReference>
<accession>A0A3B3DV04</accession>
<protein>
    <submittedName>
        <fullName evidence="3">Uncharacterized protein</fullName>
    </submittedName>
</protein>
<dbReference type="PROSITE" id="PS51450">
    <property type="entry name" value="LRR"/>
    <property type="match status" value="2"/>
</dbReference>
<dbReference type="InterPro" id="IPR006553">
    <property type="entry name" value="Leu-rich_rpt_Cys-con_subtyp"/>
</dbReference>
<dbReference type="Pfam" id="PF13516">
    <property type="entry name" value="LRR_6"/>
    <property type="match status" value="5"/>
</dbReference>
<dbReference type="GeneTree" id="ENSGT01150000286911"/>
<proteinExistence type="predicted"/>
<evidence type="ECO:0000256" key="2">
    <source>
        <dbReference type="ARBA" id="ARBA00022737"/>
    </source>
</evidence>
<reference evidence="3" key="1">
    <citation type="submission" date="2025-08" db="UniProtKB">
        <authorList>
            <consortium name="Ensembl"/>
        </authorList>
    </citation>
    <scope>IDENTIFICATION</scope>
</reference>
<evidence type="ECO:0000313" key="4">
    <source>
        <dbReference type="Proteomes" id="UP000261560"/>
    </source>
</evidence>
<keyword evidence="1" id="KW-0433">Leucine-rich repeat</keyword>
<dbReference type="SUPFAM" id="SSF52047">
    <property type="entry name" value="RNI-like"/>
    <property type="match status" value="1"/>
</dbReference>
<dbReference type="PANTHER" id="PTHR24106">
    <property type="entry name" value="NACHT, LRR AND CARD DOMAINS-CONTAINING"/>
    <property type="match status" value="1"/>
</dbReference>
<name>A0A3B3DV04_ORYME</name>